<dbReference type="RefSeq" id="WP_188801688.1">
    <property type="nucleotide sequence ID" value="NZ_BMOK01000002.1"/>
</dbReference>
<evidence type="ECO:0000313" key="2">
    <source>
        <dbReference type="Proteomes" id="UP000654670"/>
    </source>
</evidence>
<reference evidence="1" key="2">
    <citation type="submission" date="2020-09" db="EMBL/GenBank/DDBJ databases">
        <authorList>
            <person name="Sun Q."/>
            <person name="Ohkuma M."/>
        </authorList>
    </citation>
    <scope>NUCLEOTIDE SEQUENCE</scope>
    <source>
        <strain evidence="1">JCM 15325</strain>
    </source>
</reference>
<dbReference type="Proteomes" id="UP000654670">
    <property type="component" value="Unassembled WGS sequence"/>
</dbReference>
<name>A0A917S0N8_9BACL</name>
<reference evidence="1" key="1">
    <citation type="journal article" date="2014" name="Int. J. Syst. Evol. Microbiol.">
        <title>Complete genome sequence of Corynebacterium casei LMG S-19264T (=DSM 44701T), isolated from a smear-ripened cheese.</title>
        <authorList>
            <consortium name="US DOE Joint Genome Institute (JGI-PGF)"/>
            <person name="Walter F."/>
            <person name="Albersmeier A."/>
            <person name="Kalinowski J."/>
            <person name="Ruckert C."/>
        </authorList>
    </citation>
    <scope>NUCLEOTIDE SEQUENCE</scope>
    <source>
        <strain evidence="1">JCM 15325</strain>
    </source>
</reference>
<protein>
    <submittedName>
        <fullName evidence="1">Uncharacterized protein</fullName>
    </submittedName>
</protein>
<proteinExistence type="predicted"/>
<organism evidence="1 2">
    <name type="scientific">Sporolactobacillus putidus</name>
    <dbReference type="NCBI Taxonomy" id="492735"/>
    <lineage>
        <taxon>Bacteria</taxon>
        <taxon>Bacillati</taxon>
        <taxon>Bacillota</taxon>
        <taxon>Bacilli</taxon>
        <taxon>Bacillales</taxon>
        <taxon>Sporolactobacillaceae</taxon>
        <taxon>Sporolactobacillus</taxon>
    </lineage>
</organism>
<dbReference type="EMBL" id="BMOK01000002">
    <property type="protein sequence ID" value="GGL45527.1"/>
    <property type="molecule type" value="Genomic_DNA"/>
</dbReference>
<dbReference type="AlphaFoldDB" id="A0A917S0N8"/>
<gene>
    <name evidence="1" type="ORF">GCM10007968_07050</name>
</gene>
<keyword evidence="2" id="KW-1185">Reference proteome</keyword>
<evidence type="ECO:0000313" key="1">
    <source>
        <dbReference type="EMBL" id="GGL45527.1"/>
    </source>
</evidence>
<sequence>MNQEQVKRLAEKIIQLDIKRDELYEELIVISGGRASEVLRSVQNH</sequence>
<comment type="caution">
    <text evidence="1">The sequence shown here is derived from an EMBL/GenBank/DDBJ whole genome shotgun (WGS) entry which is preliminary data.</text>
</comment>
<accession>A0A917S0N8</accession>